<accession>A0A7J6FFM3</accession>
<comment type="similarity">
    <text evidence="2">Belongs to the AB hydrolase superfamily. Epoxide hydrolase family.</text>
</comment>
<feature type="domain" description="AB hydrolase-1" evidence="3">
    <location>
        <begin position="27"/>
        <end position="271"/>
    </location>
</feature>
<comment type="caution">
    <text evidence="4">The sequence shown here is derived from an EMBL/GenBank/DDBJ whole genome shotgun (WGS) entry which is preliminary data.</text>
</comment>
<dbReference type="InterPro" id="IPR000073">
    <property type="entry name" value="AB_hydrolase_1"/>
</dbReference>
<evidence type="ECO:0000256" key="2">
    <source>
        <dbReference type="ARBA" id="ARBA00038334"/>
    </source>
</evidence>
<dbReference type="AlphaFoldDB" id="A0A7J6FFM3"/>
<organism evidence="4 5">
    <name type="scientific">Cannabis sativa</name>
    <name type="common">Hemp</name>
    <name type="synonym">Marijuana</name>
    <dbReference type="NCBI Taxonomy" id="3483"/>
    <lineage>
        <taxon>Eukaryota</taxon>
        <taxon>Viridiplantae</taxon>
        <taxon>Streptophyta</taxon>
        <taxon>Embryophyta</taxon>
        <taxon>Tracheophyta</taxon>
        <taxon>Spermatophyta</taxon>
        <taxon>Magnoliopsida</taxon>
        <taxon>eudicotyledons</taxon>
        <taxon>Gunneridae</taxon>
        <taxon>Pentapetalae</taxon>
        <taxon>rosids</taxon>
        <taxon>fabids</taxon>
        <taxon>Rosales</taxon>
        <taxon>Cannabaceae</taxon>
        <taxon>Cannabis</taxon>
    </lineage>
</organism>
<evidence type="ECO:0000256" key="1">
    <source>
        <dbReference type="ARBA" id="ARBA00022801"/>
    </source>
</evidence>
<evidence type="ECO:0000259" key="3">
    <source>
        <dbReference type="Pfam" id="PF00561"/>
    </source>
</evidence>
<sequence>MENIEHKHVEVKGLKLHVAEIGCGPKVVVFLHGFPEIWYTWRHQMIAVANKGYRAIAFDFRGYGLSDQPLEPEKATFQDLIDDVVGLLDSLAINKAFLVGKDFGAFPAYLVAAVHPERVSGVVTLGIPYILPGTNSIQNHLLPEGFYVARWQIPGRAEADFGRFDVKSVVRNIYTLFSRSEIPVANENQEIMDLFDPSTPLPSWFSEEDLSVYASLYEKSGFRYALQVPYRQENSPKELLILCRSLSVDIGISDPKVNAPALLIMGEKDYCLKFPGMEDYIRSGTVKQLVPDLDIIFLEEGCHFVHEQLPHLANQLIITFLDKHSTAAS</sequence>
<dbReference type="PRINTS" id="PR00412">
    <property type="entry name" value="EPOXHYDRLASE"/>
</dbReference>
<dbReference type="PRINTS" id="PR00111">
    <property type="entry name" value="ABHYDROLASE"/>
</dbReference>
<dbReference type="Pfam" id="PF00561">
    <property type="entry name" value="Abhydrolase_1"/>
    <property type="match status" value="1"/>
</dbReference>
<dbReference type="Proteomes" id="UP000525078">
    <property type="component" value="Unassembled WGS sequence"/>
</dbReference>
<evidence type="ECO:0000313" key="5">
    <source>
        <dbReference type="Proteomes" id="UP000525078"/>
    </source>
</evidence>
<protein>
    <recommendedName>
        <fullName evidence="3">AB hydrolase-1 domain-containing protein</fullName>
    </recommendedName>
</protein>
<proteinExistence type="inferred from homology"/>
<dbReference type="EMBL" id="JAATIP010000127">
    <property type="protein sequence ID" value="KAF4369438.1"/>
    <property type="molecule type" value="Genomic_DNA"/>
</dbReference>
<dbReference type="InterPro" id="IPR000639">
    <property type="entry name" value="Epox_hydrolase-like"/>
</dbReference>
<reference evidence="4 5" key="1">
    <citation type="journal article" date="2020" name="bioRxiv">
        <title>Sequence and annotation of 42 cannabis genomes reveals extensive copy number variation in cannabinoid synthesis and pathogen resistance genes.</title>
        <authorList>
            <person name="Mckernan K.J."/>
            <person name="Helbert Y."/>
            <person name="Kane L.T."/>
            <person name="Ebling H."/>
            <person name="Zhang L."/>
            <person name="Liu B."/>
            <person name="Eaton Z."/>
            <person name="Mclaughlin S."/>
            <person name="Kingan S."/>
            <person name="Baybayan P."/>
            <person name="Concepcion G."/>
            <person name="Jordan M."/>
            <person name="Riva A."/>
            <person name="Barbazuk W."/>
            <person name="Harkins T."/>
        </authorList>
    </citation>
    <scope>NUCLEOTIDE SEQUENCE [LARGE SCALE GENOMIC DNA]</scope>
    <source>
        <strain evidence="5">cv. Jamaican Lion 4</strain>
        <tissue evidence="4">Leaf</tissue>
    </source>
</reference>
<dbReference type="InterPro" id="IPR029058">
    <property type="entry name" value="AB_hydrolase_fold"/>
</dbReference>
<dbReference type="SUPFAM" id="SSF53474">
    <property type="entry name" value="alpha/beta-Hydrolases"/>
    <property type="match status" value="1"/>
</dbReference>
<dbReference type="GO" id="GO:0016787">
    <property type="term" value="F:hydrolase activity"/>
    <property type="evidence" value="ECO:0007669"/>
    <property type="project" value="UniProtKB-KW"/>
</dbReference>
<dbReference type="PANTHER" id="PTHR43329">
    <property type="entry name" value="EPOXIDE HYDROLASE"/>
    <property type="match status" value="1"/>
</dbReference>
<keyword evidence="1" id="KW-0378">Hydrolase</keyword>
<evidence type="ECO:0000313" key="4">
    <source>
        <dbReference type="EMBL" id="KAF4369438.1"/>
    </source>
</evidence>
<gene>
    <name evidence="4" type="ORF">F8388_001860</name>
</gene>
<dbReference type="Gene3D" id="3.40.50.1820">
    <property type="entry name" value="alpha/beta hydrolase"/>
    <property type="match status" value="1"/>
</dbReference>
<name>A0A7J6FFM3_CANSA</name>